<comment type="caution">
    <text evidence="10">The sequence shown here is derived from an EMBL/GenBank/DDBJ whole genome shotgun (WGS) entry which is preliminary data.</text>
</comment>
<accession>A0A6G0XSQ1</accession>
<dbReference type="SMART" id="SM00317">
    <property type="entry name" value="SET"/>
    <property type="match status" value="1"/>
</dbReference>
<keyword evidence="4" id="KW-0489">Methyltransferase</keyword>
<comment type="subcellular location">
    <subcellularLocation>
        <location evidence="2">Chromosome</location>
    </subcellularLocation>
    <subcellularLocation>
        <location evidence="1">Nucleus</location>
    </subcellularLocation>
</comment>
<dbReference type="SMART" id="SM00570">
    <property type="entry name" value="AWS"/>
    <property type="match status" value="1"/>
</dbReference>
<keyword evidence="3" id="KW-0158">Chromosome</keyword>
<dbReference type="GO" id="GO:0005634">
    <property type="term" value="C:nucleus"/>
    <property type="evidence" value="ECO:0007669"/>
    <property type="project" value="UniProtKB-SubCell"/>
</dbReference>
<evidence type="ECO:0000259" key="8">
    <source>
        <dbReference type="PROSITE" id="PS50280"/>
    </source>
</evidence>
<keyword evidence="7" id="KW-0539">Nucleus</keyword>
<sequence>MPKEKNTLNFLATHRQEVVADWHAARLLNSKLSTDEFAKSLDMKGRTLRNWIKASSDPYQPKKLQVKKHVSKHCCPVTEAWLERQLQSADVPIIAIQNYIEKHDPAAFVNVTYKTKRNICDRLKTKVKNAIQGYHKLDYNTRAIYTRRVSSAPCRCKSICGEKCSNRLEIECLDSTCAVKPQFCRNRRIQREIIGPIEKRSWNGEYGIYATKRIEKGTFLIEYVGEVITKQELDARAQAHRDLYVVTVNKNTWIDAYSVGNDSRFVNHSCTPNAQLDELSVAGLIRIGIFAIEVIRRGEQVTFDYGVTYGFKKCLCESCQVLRNSCITEA</sequence>
<keyword evidence="11" id="KW-1185">Reference proteome</keyword>
<dbReference type="GO" id="GO:0042054">
    <property type="term" value="F:histone methyltransferase activity"/>
    <property type="evidence" value="ECO:0007669"/>
    <property type="project" value="InterPro"/>
</dbReference>
<evidence type="ECO:0000313" key="11">
    <source>
        <dbReference type="Proteomes" id="UP000481153"/>
    </source>
</evidence>
<evidence type="ECO:0000256" key="3">
    <source>
        <dbReference type="ARBA" id="ARBA00022454"/>
    </source>
</evidence>
<evidence type="ECO:0000256" key="1">
    <source>
        <dbReference type="ARBA" id="ARBA00004123"/>
    </source>
</evidence>
<dbReference type="PROSITE" id="PS51215">
    <property type="entry name" value="AWS"/>
    <property type="match status" value="1"/>
</dbReference>
<evidence type="ECO:0000313" key="10">
    <source>
        <dbReference type="EMBL" id="KAF0743386.1"/>
    </source>
</evidence>
<evidence type="ECO:0000259" key="9">
    <source>
        <dbReference type="PROSITE" id="PS51215"/>
    </source>
</evidence>
<dbReference type="AlphaFoldDB" id="A0A6G0XSQ1"/>
<evidence type="ECO:0000256" key="6">
    <source>
        <dbReference type="ARBA" id="ARBA00022691"/>
    </source>
</evidence>
<dbReference type="EMBL" id="VJMJ01000017">
    <property type="protein sequence ID" value="KAF0743386.1"/>
    <property type="molecule type" value="Genomic_DNA"/>
</dbReference>
<evidence type="ECO:0000256" key="7">
    <source>
        <dbReference type="ARBA" id="ARBA00023242"/>
    </source>
</evidence>
<protein>
    <recommendedName>
        <fullName evidence="12">SET domain-containing protein</fullName>
    </recommendedName>
</protein>
<dbReference type="PROSITE" id="PS50280">
    <property type="entry name" value="SET"/>
    <property type="match status" value="1"/>
</dbReference>
<dbReference type="VEuPathDB" id="FungiDB:AeMF1_019853"/>
<evidence type="ECO:0000256" key="5">
    <source>
        <dbReference type="ARBA" id="ARBA00022679"/>
    </source>
</evidence>
<feature type="domain" description="AWS" evidence="9">
    <location>
        <begin position="149"/>
        <end position="193"/>
    </location>
</feature>
<dbReference type="InterPro" id="IPR050777">
    <property type="entry name" value="SET2_Histone-Lys_MeTrsfase"/>
</dbReference>
<evidence type="ECO:0000256" key="4">
    <source>
        <dbReference type="ARBA" id="ARBA00022603"/>
    </source>
</evidence>
<dbReference type="GO" id="GO:0005694">
    <property type="term" value="C:chromosome"/>
    <property type="evidence" value="ECO:0007669"/>
    <property type="project" value="UniProtKB-SubCell"/>
</dbReference>
<dbReference type="Gene3D" id="2.170.270.10">
    <property type="entry name" value="SET domain"/>
    <property type="match status" value="1"/>
</dbReference>
<proteinExistence type="predicted"/>
<dbReference type="InterPro" id="IPR046341">
    <property type="entry name" value="SET_dom_sf"/>
</dbReference>
<keyword evidence="5" id="KW-0808">Transferase</keyword>
<keyword evidence="6" id="KW-0949">S-adenosyl-L-methionine</keyword>
<feature type="domain" description="SET" evidence="8">
    <location>
        <begin position="187"/>
        <end position="306"/>
    </location>
</feature>
<gene>
    <name evidence="10" type="ORF">Ae201684_001860</name>
</gene>
<dbReference type="PANTHER" id="PTHR22884">
    <property type="entry name" value="SET DOMAIN PROTEINS"/>
    <property type="match status" value="1"/>
</dbReference>
<organism evidence="10 11">
    <name type="scientific">Aphanomyces euteiches</name>
    <dbReference type="NCBI Taxonomy" id="100861"/>
    <lineage>
        <taxon>Eukaryota</taxon>
        <taxon>Sar</taxon>
        <taxon>Stramenopiles</taxon>
        <taxon>Oomycota</taxon>
        <taxon>Saprolegniomycetes</taxon>
        <taxon>Saprolegniales</taxon>
        <taxon>Verrucalvaceae</taxon>
        <taxon>Aphanomyces</taxon>
    </lineage>
</organism>
<evidence type="ECO:0008006" key="12">
    <source>
        <dbReference type="Google" id="ProtNLM"/>
    </source>
</evidence>
<dbReference type="GO" id="GO:0032259">
    <property type="term" value="P:methylation"/>
    <property type="evidence" value="ECO:0007669"/>
    <property type="project" value="UniProtKB-KW"/>
</dbReference>
<evidence type="ECO:0000256" key="2">
    <source>
        <dbReference type="ARBA" id="ARBA00004286"/>
    </source>
</evidence>
<dbReference type="Pfam" id="PF00856">
    <property type="entry name" value="SET"/>
    <property type="match status" value="1"/>
</dbReference>
<reference evidence="10 11" key="1">
    <citation type="submission" date="2019-07" db="EMBL/GenBank/DDBJ databases">
        <title>Genomics analysis of Aphanomyces spp. identifies a new class of oomycete effector associated with host adaptation.</title>
        <authorList>
            <person name="Gaulin E."/>
        </authorList>
    </citation>
    <scope>NUCLEOTIDE SEQUENCE [LARGE SCALE GENOMIC DNA]</scope>
    <source>
        <strain evidence="10 11">ATCC 201684</strain>
    </source>
</reference>
<name>A0A6G0XSQ1_9STRA</name>
<dbReference type="InterPro" id="IPR006560">
    <property type="entry name" value="AWS_dom"/>
</dbReference>
<dbReference type="SUPFAM" id="SSF82199">
    <property type="entry name" value="SET domain"/>
    <property type="match status" value="1"/>
</dbReference>
<dbReference type="Proteomes" id="UP000481153">
    <property type="component" value="Unassembled WGS sequence"/>
</dbReference>
<dbReference type="InterPro" id="IPR001214">
    <property type="entry name" value="SET_dom"/>
</dbReference>